<dbReference type="Proteomes" id="UP000663882">
    <property type="component" value="Unassembled WGS sequence"/>
</dbReference>
<feature type="compositionally biased region" description="Basic and acidic residues" evidence="2">
    <location>
        <begin position="871"/>
        <end position="881"/>
    </location>
</feature>
<feature type="region of interest" description="Disordered" evidence="2">
    <location>
        <begin position="336"/>
        <end position="475"/>
    </location>
</feature>
<feature type="domain" description="PLAT" evidence="3">
    <location>
        <begin position="747"/>
        <end position="870"/>
    </location>
</feature>
<dbReference type="OrthoDB" id="120976at2759"/>
<feature type="compositionally biased region" description="Basic and acidic residues" evidence="2">
    <location>
        <begin position="408"/>
        <end position="424"/>
    </location>
</feature>
<comment type="caution">
    <text evidence="4">The sequence shown here is derived from an EMBL/GenBank/DDBJ whole genome shotgun (WGS) entry which is preliminary data.</text>
</comment>
<dbReference type="InterPro" id="IPR048257">
    <property type="entry name" value="DUF4590"/>
</dbReference>
<gene>
    <name evidence="4" type="ORF">RFH988_LOCUS27101</name>
</gene>
<dbReference type="PROSITE" id="PS50095">
    <property type="entry name" value="PLAT"/>
    <property type="match status" value="2"/>
</dbReference>
<feature type="compositionally biased region" description="Basic residues" evidence="2">
    <location>
        <begin position="661"/>
        <end position="672"/>
    </location>
</feature>
<dbReference type="Pfam" id="PF01477">
    <property type="entry name" value="PLAT"/>
    <property type="match status" value="1"/>
</dbReference>
<dbReference type="PANTHER" id="PTHR23034:SF2">
    <property type="entry name" value="GLUTAMATE-RICH PROTEIN 3"/>
    <property type="match status" value="1"/>
</dbReference>
<organism evidence="4 5">
    <name type="scientific">Rotaria sordida</name>
    <dbReference type="NCBI Taxonomy" id="392033"/>
    <lineage>
        <taxon>Eukaryota</taxon>
        <taxon>Metazoa</taxon>
        <taxon>Spiralia</taxon>
        <taxon>Gnathifera</taxon>
        <taxon>Rotifera</taxon>
        <taxon>Eurotatoria</taxon>
        <taxon>Bdelloidea</taxon>
        <taxon>Philodinida</taxon>
        <taxon>Philodinidae</taxon>
        <taxon>Rotaria</taxon>
    </lineage>
</organism>
<protein>
    <recommendedName>
        <fullName evidence="3">PLAT domain-containing protein</fullName>
    </recommendedName>
</protein>
<feature type="region of interest" description="Disordered" evidence="2">
    <location>
        <begin position="940"/>
        <end position="960"/>
    </location>
</feature>
<dbReference type="PANTHER" id="PTHR23034">
    <property type="entry name" value="GLUTAMATE-RICH PROTEIN 3"/>
    <property type="match status" value="1"/>
</dbReference>
<dbReference type="SUPFAM" id="SSF49723">
    <property type="entry name" value="Lipase/lipooxygenase domain (PLAT/LH2 domain)"/>
    <property type="match status" value="1"/>
</dbReference>
<feature type="compositionally biased region" description="Basic and acidic residues" evidence="2">
    <location>
        <begin position="717"/>
        <end position="736"/>
    </location>
</feature>
<feature type="compositionally biased region" description="Basic and acidic residues" evidence="2">
    <location>
        <begin position="681"/>
        <end position="691"/>
    </location>
</feature>
<feature type="compositionally biased region" description="Polar residues" evidence="2">
    <location>
        <begin position="981"/>
        <end position="1014"/>
    </location>
</feature>
<accession>A0A814ZT30</accession>
<evidence type="ECO:0000259" key="3">
    <source>
        <dbReference type="PROSITE" id="PS50095"/>
    </source>
</evidence>
<dbReference type="Pfam" id="PF15257">
    <property type="entry name" value="DUF4590"/>
    <property type="match status" value="1"/>
</dbReference>
<feature type="region of interest" description="Disordered" evidence="2">
    <location>
        <begin position="871"/>
        <end position="923"/>
    </location>
</feature>
<evidence type="ECO:0000256" key="2">
    <source>
        <dbReference type="SAM" id="MobiDB-lite"/>
    </source>
</evidence>
<reference evidence="4" key="1">
    <citation type="submission" date="2021-02" db="EMBL/GenBank/DDBJ databases">
        <authorList>
            <person name="Nowell W R."/>
        </authorList>
    </citation>
    <scope>NUCLEOTIDE SEQUENCE</scope>
</reference>
<name>A0A814ZT30_9BILA</name>
<feature type="compositionally biased region" description="Basic residues" evidence="2">
    <location>
        <begin position="425"/>
        <end position="434"/>
    </location>
</feature>
<feature type="compositionally biased region" description="Basic and acidic residues" evidence="2">
    <location>
        <begin position="374"/>
        <end position="389"/>
    </location>
</feature>
<dbReference type="InterPro" id="IPR036392">
    <property type="entry name" value="PLAT/LH2_dom_sf"/>
</dbReference>
<feature type="compositionally biased region" description="Basic and acidic residues" evidence="2">
    <location>
        <begin position="891"/>
        <end position="916"/>
    </location>
</feature>
<dbReference type="InterPro" id="IPR027962">
    <property type="entry name" value="ERICH3"/>
</dbReference>
<evidence type="ECO:0000313" key="4">
    <source>
        <dbReference type="EMBL" id="CAF1249601.1"/>
    </source>
</evidence>
<feature type="region of interest" description="Disordered" evidence="2">
    <location>
        <begin position="613"/>
        <end position="742"/>
    </location>
</feature>
<feature type="region of interest" description="Disordered" evidence="2">
    <location>
        <begin position="155"/>
        <end position="209"/>
    </location>
</feature>
<comment type="caution">
    <text evidence="1">Lacks conserved residue(s) required for the propagation of feature annotation.</text>
</comment>
<feature type="compositionally biased region" description="Polar residues" evidence="2">
    <location>
        <begin position="197"/>
        <end position="209"/>
    </location>
</feature>
<sequence length="1022" mass="117861">MTHLDPSSLATYNSLADPHLQSYFSNEHIRSHLKHAGLISGRGEIISEGEYRSRLARREHVKHVRHILAENIVNRAVDMERTRQAEIKRQYEIIAKAALVNNMKESSRRGGNLSGLMVNSNDMNLLSIDSSCLQLRPKSAKQQNEMYNEQVRIPRLQSAHSSDDHRVKYPSKTLNRRRHRHRRRSSQRPKSSSTQRLHSLNKYTDSSTSSPCQITMVYYGPHTKVDYDHLVFEEIDEIIVMQQHCGGENLIVYKNYLKPGAVFTFESHRHSDYPFGLSLYVKGLIDSRISTCCEYKHRHGVRLGGDRGHFAIKSVHGSKPCIKCLYEKQARLKKYAQSPKEKDDESKLPITIPLPISNEPKMTQTPVKIPVRHIGVDNKKINNEPEKQLSRRTSNSNENYVEDFDETDTQKRSVRDESSTDSSHRRLHISKRKSKSTDSTPKAFRKILSHTQKESSIKSDSNVEETTREEEESTKKTWQIIFHTLNNSKKNFSKQTNYLPQNSLLQFSFLANNKKNETDIHKIDMIELTKNSESSGQCTFSTKLKNIGKPEQIRLKIYTTDNEDEDEDEDYKWYLDYIEVIDPETQFRLEFPCDQWIRPSQEKILQLSQNLFQNERKRRSSASSSGSSSNDKNHQPTPKIEQKRKTSTSSSTSLSKDKNRQKSSKIGHKRKTSTSGSSSHSNDKNHQESPKIESTIKASSRSRRSSSSSKQSQTKVDSARQHSVDKQSNESEKTTPRNDITNQENKIRYRVIIYPSHDNDGEFKAIQDSQIFLRLNNQTKEINIIDKTDQSCPTFDSGEKQEFELDLIQDINEQPEKLTIGYINSDDTAKQWKLEKIILINIKTGDKTIFPCNESLIRNESNFRAEKTFEIQSKELHDESTSKTQKINSPKSDHDEEIKTSERQEQINNNKNKERSPSFQSMNDDDAHYRAIFKKLDPDNQLELGSPRHSPSSSSTIQQDQIKHENINHTIDPLIGLDGLTDQTPRSNDQLNSNSLPRTTNEYGENRFRTTNRTDSVDDEDN</sequence>
<dbReference type="EMBL" id="CAJNOO010002247">
    <property type="protein sequence ID" value="CAF1249601.1"/>
    <property type="molecule type" value="Genomic_DNA"/>
</dbReference>
<feature type="compositionally biased region" description="Basic residues" evidence="2">
    <location>
        <begin position="174"/>
        <end position="187"/>
    </location>
</feature>
<dbReference type="InterPro" id="IPR001024">
    <property type="entry name" value="PLAT/LH2_dom"/>
</dbReference>
<evidence type="ECO:0000313" key="5">
    <source>
        <dbReference type="Proteomes" id="UP000663882"/>
    </source>
</evidence>
<evidence type="ECO:0000256" key="1">
    <source>
        <dbReference type="PROSITE-ProRule" id="PRU00152"/>
    </source>
</evidence>
<proteinExistence type="predicted"/>
<dbReference type="Gene3D" id="2.60.60.20">
    <property type="entry name" value="PLAT/LH2 domain"/>
    <property type="match status" value="2"/>
</dbReference>
<dbReference type="AlphaFoldDB" id="A0A814ZT30"/>
<feature type="domain" description="PLAT" evidence="3">
    <location>
        <begin position="476"/>
        <end position="611"/>
    </location>
</feature>
<feature type="region of interest" description="Disordered" evidence="2">
    <location>
        <begin position="973"/>
        <end position="1022"/>
    </location>
</feature>